<dbReference type="OrthoDB" id="7619188at2"/>
<feature type="transmembrane region" description="Helical" evidence="1">
    <location>
        <begin position="113"/>
        <end position="133"/>
    </location>
</feature>
<gene>
    <name evidence="2" type="ordered locus">Nwat_2562</name>
</gene>
<evidence type="ECO:0000313" key="3">
    <source>
        <dbReference type="Proteomes" id="UP000000393"/>
    </source>
</evidence>
<dbReference type="EMBL" id="CP002086">
    <property type="protein sequence ID" value="ADJ29346.1"/>
    <property type="molecule type" value="Genomic_DNA"/>
</dbReference>
<dbReference type="eggNOG" id="ENOG5032UWS">
    <property type="taxonomic scope" value="Bacteria"/>
</dbReference>
<name>D8K9Y8_NITWC</name>
<accession>D8K9Y8</accession>
<keyword evidence="1" id="KW-1133">Transmembrane helix</keyword>
<dbReference type="STRING" id="105559.Nwat_2562"/>
<evidence type="ECO:0000313" key="2">
    <source>
        <dbReference type="EMBL" id="ADJ29346.1"/>
    </source>
</evidence>
<reference evidence="2 3" key="1">
    <citation type="submission" date="2010-06" db="EMBL/GenBank/DDBJ databases">
        <title>Complete sequence of chromosome of Nitrosococcus watsoni C-113.</title>
        <authorList>
            <consortium name="US DOE Joint Genome Institute"/>
            <person name="Lucas S."/>
            <person name="Copeland A."/>
            <person name="Lapidus A."/>
            <person name="Cheng J.-F."/>
            <person name="Bruce D."/>
            <person name="Goodwin L."/>
            <person name="Pitluck S."/>
            <person name="Malfatti S.A."/>
            <person name="Chain P.S.G."/>
            <person name="Land M."/>
            <person name="Hauser L."/>
            <person name="Kyrpides N."/>
            <person name="Ivanova N."/>
            <person name="Cambell M.A."/>
            <person name="Heidelberg J.F."/>
            <person name="Klotz M.G."/>
            <person name="Woyke T."/>
        </authorList>
    </citation>
    <scope>NUCLEOTIDE SEQUENCE [LARGE SCALE GENOMIC DNA]</scope>
    <source>
        <strain evidence="2 3">C-113</strain>
    </source>
</reference>
<keyword evidence="3" id="KW-1185">Reference proteome</keyword>
<dbReference type="RefSeq" id="WP_013221414.1">
    <property type="nucleotide sequence ID" value="NC_014315.1"/>
</dbReference>
<organism evidence="2 3">
    <name type="scientific">Nitrosococcus watsoni (strain C-113)</name>
    <dbReference type="NCBI Taxonomy" id="105559"/>
    <lineage>
        <taxon>Bacteria</taxon>
        <taxon>Pseudomonadati</taxon>
        <taxon>Pseudomonadota</taxon>
        <taxon>Gammaproteobacteria</taxon>
        <taxon>Chromatiales</taxon>
        <taxon>Chromatiaceae</taxon>
        <taxon>Nitrosococcus</taxon>
    </lineage>
</organism>
<dbReference type="HOGENOM" id="CLU_138534_0_0_6"/>
<proteinExistence type="predicted"/>
<keyword evidence="1" id="KW-0812">Transmembrane</keyword>
<dbReference type="Proteomes" id="UP000000393">
    <property type="component" value="Chromosome"/>
</dbReference>
<keyword evidence="1" id="KW-0472">Membrane</keyword>
<dbReference type="KEGG" id="nwa:Nwat_2562"/>
<sequence>MKRPPTDREILKKIHDRYLIDFGDFDLSASEPTRESKIYAPIDCRVIASDLNVDPDIVFGRLYYHLNKKYGYRQDDGSKVELFAFKVGKDKHAVNFPLLSAVLAELHQSWFRFTAPLVLSAAAFIFSILSLACRGS</sequence>
<evidence type="ECO:0000256" key="1">
    <source>
        <dbReference type="SAM" id="Phobius"/>
    </source>
</evidence>
<dbReference type="AlphaFoldDB" id="D8K9Y8"/>
<protein>
    <submittedName>
        <fullName evidence="2">Uncharacterized protein</fullName>
    </submittedName>
</protein>